<feature type="transmembrane region" description="Helical" evidence="6">
    <location>
        <begin position="226"/>
        <end position="251"/>
    </location>
</feature>
<evidence type="ECO:0000313" key="8">
    <source>
        <dbReference type="Proteomes" id="UP000325004"/>
    </source>
</evidence>
<feature type="transmembrane region" description="Helical" evidence="6">
    <location>
        <begin position="123"/>
        <end position="140"/>
    </location>
</feature>
<dbReference type="PANTHER" id="PTHR42770:SF7">
    <property type="entry name" value="MEMBRANE PROTEIN"/>
    <property type="match status" value="1"/>
</dbReference>
<evidence type="ECO:0000313" key="7">
    <source>
        <dbReference type="EMBL" id="QEK38698.1"/>
    </source>
</evidence>
<keyword evidence="2" id="KW-1003">Cell membrane</keyword>
<dbReference type="AlphaFoldDB" id="A0A5C0UF63"/>
<keyword evidence="5 6" id="KW-0472">Membrane</keyword>
<dbReference type="PIRSF" id="PIRSF006060">
    <property type="entry name" value="AA_transporter"/>
    <property type="match status" value="1"/>
</dbReference>
<name>A0A5C0UF63_9PROT</name>
<organism evidence="7 8">
    <name type="scientific">Candidatus Cytomitobacter primus</name>
    <dbReference type="NCBI Taxonomy" id="2066024"/>
    <lineage>
        <taxon>Bacteria</taxon>
        <taxon>Pseudomonadati</taxon>
        <taxon>Pseudomonadota</taxon>
        <taxon>Alphaproteobacteria</taxon>
        <taxon>Holosporales</taxon>
        <taxon>Holosporaceae</taxon>
        <taxon>Candidatus Cytomitobacter</taxon>
    </lineage>
</organism>
<dbReference type="Pfam" id="PF13520">
    <property type="entry name" value="AA_permease_2"/>
    <property type="match status" value="1"/>
</dbReference>
<feature type="transmembrane region" description="Helical" evidence="6">
    <location>
        <begin position="12"/>
        <end position="32"/>
    </location>
</feature>
<accession>A0A5C0UF63</accession>
<dbReference type="InterPro" id="IPR050367">
    <property type="entry name" value="APC_superfamily"/>
</dbReference>
<keyword evidence="4 6" id="KW-1133">Transmembrane helix</keyword>
<evidence type="ECO:0000256" key="1">
    <source>
        <dbReference type="ARBA" id="ARBA00004651"/>
    </source>
</evidence>
<gene>
    <name evidence="7" type="ORF">FZC34_02140</name>
</gene>
<dbReference type="OrthoDB" id="3185104at2"/>
<feature type="transmembrane region" description="Helical" evidence="6">
    <location>
        <begin position="378"/>
        <end position="407"/>
    </location>
</feature>
<protein>
    <submittedName>
        <fullName evidence="7">Amino acid permease</fullName>
    </submittedName>
</protein>
<feature type="transmembrane region" description="Helical" evidence="6">
    <location>
        <begin position="272"/>
        <end position="300"/>
    </location>
</feature>
<keyword evidence="3 6" id="KW-0812">Transmembrane</keyword>
<dbReference type="KEGG" id="cpri:FZC34_02140"/>
<evidence type="ECO:0000256" key="6">
    <source>
        <dbReference type="SAM" id="Phobius"/>
    </source>
</evidence>
<dbReference type="Gene3D" id="1.20.1740.10">
    <property type="entry name" value="Amino acid/polyamine transporter I"/>
    <property type="match status" value="1"/>
</dbReference>
<feature type="transmembrane region" description="Helical" evidence="6">
    <location>
        <begin position="320"/>
        <end position="340"/>
    </location>
</feature>
<sequence length="425" mass="45955">MSKTQDSIRSVGLIGATSVVVGSMIGSGILIVSSKVSYFGSFGLLAWVLSSLCAMSLAFSFSFMSRKFKDKSGIPYYVYNAFNSHFLGFQTSWAHWLGMTIGCCTVSIAFADYLFFMLPANIAFLKPFCSIAIVWILTLINIRSAVFSVGLITLITFLKVGLLLVLVASALKYFSISSLCIASKNPSFTLSILKAMPLALFAFLGLESATASGDSIKNPERTLPIATLLGTFIASLMFIAVHMSVMSVLPLETQIMSQAPVADVANITMGGFAVFLVSFMACFGLIGSINGLIFVSSYILSNASSMGWMPKRFSTLSKTSKFPTISGLYSAGLITITILLHSMNMINMQMLVYIDAFLLICIYFLGTLAYKIHGGNNAIFAINISACLVLMYGCGLYQALIALTLIASGNIIYYCRRSKFINTSQ</sequence>
<feature type="transmembrane region" description="Helical" evidence="6">
    <location>
        <begin position="146"/>
        <end position="167"/>
    </location>
</feature>
<evidence type="ECO:0000256" key="3">
    <source>
        <dbReference type="ARBA" id="ARBA00022692"/>
    </source>
</evidence>
<dbReference type="GO" id="GO:0022857">
    <property type="term" value="F:transmembrane transporter activity"/>
    <property type="evidence" value="ECO:0007669"/>
    <property type="project" value="InterPro"/>
</dbReference>
<dbReference type="Proteomes" id="UP000325004">
    <property type="component" value="Chromosome"/>
</dbReference>
<dbReference type="PANTHER" id="PTHR42770">
    <property type="entry name" value="AMINO ACID TRANSPORTER-RELATED"/>
    <property type="match status" value="1"/>
</dbReference>
<dbReference type="EMBL" id="CP043316">
    <property type="protein sequence ID" value="QEK38698.1"/>
    <property type="molecule type" value="Genomic_DNA"/>
</dbReference>
<dbReference type="RefSeq" id="WP_148971819.1">
    <property type="nucleotide sequence ID" value="NZ_CP043316.1"/>
</dbReference>
<proteinExistence type="predicted"/>
<dbReference type="InterPro" id="IPR002293">
    <property type="entry name" value="AA/rel_permease1"/>
</dbReference>
<dbReference type="GO" id="GO:0005886">
    <property type="term" value="C:plasma membrane"/>
    <property type="evidence" value="ECO:0007669"/>
    <property type="project" value="UniProtKB-SubCell"/>
</dbReference>
<feature type="transmembrane region" description="Helical" evidence="6">
    <location>
        <begin position="96"/>
        <end position="116"/>
    </location>
</feature>
<feature type="transmembrane region" description="Helical" evidence="6">
    <location>
        <begin position="188"/>
        <end position="206"/>
    </location>
</feature>
<comment type="subcellular location">
    <subcellularLocation>
        <location evidence="1">Cell membrane</location>
        <topology evidence="1">Multi-pass membrane protein</topology>
    </subcellularLocation>
</comment>
<reference evidence="7 8" key="1">
    <citation type="submission" date="2019-08" db="EMBL/GenBank/DDBJ databases">
        <title>Highly reduced genomes of protist endosymbionts show evolutionary convergence.</title>
        <authorList>
            <person name="George E."/>
            <person name="Husnik F."/>
            <person name="Tashyreva D."/>
            <person name="Prokopchuk G."/>
            <person name="Horak A."/>
            <person name="Kwong W.K."/>
            <person name="Lukes J."/>
            <person name="Keeling P.J."/>
        </authorList>
    </citation>
    <scope>NUCLEOTIDE SEQUENCE [LARGE SCALE GENOMIC DNA]</scope>
    <source>
        <strain evidence="7">1604LC</strain>
    </source>
</reference>
<evidence type="ECO:0000256" key="5">
    <source>
        <dbReference type="ARBA" id="ARBA00023136"/>
    </source>
</evidence>
<feature type="transmembrane region" description="Helical" evidence="6">
    <location>
        <begin position="38"/>
        <end position="61"/>
    </location>
</feature>
<evidence type="ECO:0000256" key="2">
    <source>
        <dbReference type="ARBA" id="ARBA00022475"/>
    </source>
</evidence>
<feature type="transmembrane region" description="Helical" evidence="6">
    <location>
        <begin position="352"/>
        <end position="372"/>
    </location>
</feature>
<keyword evidence="8" id="KW-1185">Reference proteome</keyword>
<evidence type="ECO:0000256" key="4">
    <source>
        <dbReference type="ARBA" id="ARBA00022989"/>
    </source>
</evidence>